<dbReference type="GO" id="GO:0008168">
    <property type="term" value="F:methyltransferase activity"/>
    <property type="evidence" value="ECO:0007669"/>
    <property type="project" value="UniProtKB-KW"/>
</dbReference>
<dbReference type="Gene3D" id="3.40.50.150">
    <property type="entry name" value="Vaccinia Virus protein VP39"/>
    <property type="match status" value="1"/>
</dbReference>
<proteinExistence type="predicted"/>
<gene>
    <name evidence="2" type="ORF">FB562_1770</name>
</gene>
<dbReference type="InterPro" id="IPR029063">
    <property type="entry name" value="SAM-dependent_MTases_sf"/>
</dbReference>
<dbReference type="GO" id="GO:0032259">
    <property type="term" value="P:methylation"/>
    <property type="evidence" value="ECO:0007669"/>
    <property type="project" value="UniProtKB-KW"/>
</dbReference>
<name>A0A542YKR1_9MICO</name>
<protein>
    <submittedName>
        <fullName evidence="2">FkbM family methyltransferase</fullName>
    </submittedName>
</protein>
<dbReference type="PANTHER" id="PTHR34203:SF15">
    <property type="entry name" value="SLL1173 PROTEIN"/>
    <property type="match status" value="1"/>
</dbReference>
<dbReference type="AlphaFoldDB" id="A0A542YKR1"/>
<dbReference type="NCBIfam" id="TIGR01444">
    <property type="entry name" value="fkbM_fam"/>
    <property type="match status" value="1"/>
</dbReference>
<reference evidence="2 3" key="1">
    <citation type="submission" date="2019-06" db="EMBL/GenBank/DDBJ databases">
        <title>Sequencing the genomes of 1000 actinobacteria strains.</title>
        <authorList>
            <person name="Klenk H.-P."/>
        </authorList>
    </citation>
    <scope>NUCLEOTIDE SEQUENCE [LARGE SCALE GENOMIC DNA]</scope>
    <source>
        <strain evidence="2 3">DSM 26477</strain>
    </source>
</reference>
<dbReference type="Pfam" id="PF05050">
    <property type="entry name" value="Methyltransf_21"/>
    <property type="match status" value="1"/>
</dbReference>
<dbReference type="PANTHER" id="PTHR34203">
    <property type="entry name" value="METHYLTRANSFERASE, FKBM FAMILY PROTEIN"/>
    <property type="match status" value="1"/>
</dbReference>
<evidence type="ECO:0000313" key="2">
    <source>
        <dbReference type="EMBL" id="TQL48672.1"/>
    </source>
</evidence>
<keyword evidence="3" id="KW-1185">Reference proteome</keyword>
<sequence length="284" mass="31098">MPDVPRRAPSGSKAARSPSFSAGRYYERVTPPATSARARAVHSIMRASARMNAAEPELLGLAAVVRPGDHVFDVGAAYGMYTFPLAAIVGPNGSVNAFEPQKRGQRMLRAVQKITGGRNIRLAQAAVGPQPGEHPMLLPVRFGVPIYGHTHVGTGTDRALTPQAAHTRTWTTEMVSVDSWCETHGIDTVSFMKVDVEGFEPNVLEGAQNAIETNRPSLLLEIEDRHIGRYGRDANAFADEIRARWPEYRMYTWSGGDWAPTERVTLGIRNYLFATDAAFARPTL</sequence>
<comment type="caution">
    <text evidence="2">The sequence shown here is derived from an EMBL/GenBank/DDBJ whole genome shotgun (WGS) entry which is preliminary data.</text>
</comment>
<dbReference type="InterPro" id="IPR006342">
    <property type="entry name" value="FkbM_mtfrase"/>
</dbReference>
<dbReference type="Proteomes" id="UP000317998">
    <property type="component" value="Unassembled WGS sequence"/>
</dbReference>
<dbReference type="EMBL" id="VFOM01000001">
    <property type="protein sequence ID" value="TQL48672.1"/>
    <property type="molecule type" value="Genomic_DNA"/>
</dbReference>
<keyword evidence="2" id="KW-0808">Transferase</keyword>
<evidence type="ECO:0000259" key="1">
    <source>
        <dbReference type="Pfam" id="PF05050"/>
    </source>
</evidence>
<evidence type="ECO:0000313" key="3">
    <source>
        <dbReference type="Proteomes" id="UP000317998"/>
    </source>
</evidence>
<accession>A0A542YKR1</accession>
<dbReference type="SUPFAM" id="SSF53335">
    <property type="entry name" value="S-adenosyl-L-methionine-dependent methyltransferases"/>
    <property type="match status" value="1"/>
</dbReference>
<keyword evidence="2" id="KW-0489">Methyltransferase</keyword>
<feature type="domain" description="Methyltransferase FkbM" evidence="1">
    <location>
        <begin position="73"/>
        <end position="231"/>
    </location>
</feature>
<dbReference type="InterPro" id="IPR052514">
    <property type="entry name" value="SAM-dependent_MTase"/>
</dbReference>
<organism evidence="2 3">
    <name type="scientific">Homoserinimonas aerilata</name>
    <dbReference type="NCBI Taxonomy" id="1162970"/>
    <lineage>
        <taxon>Bacteria</taxon>
        <taxon>Bacillati</taxon>
        <taxon>Actinomycetota</taxon>
        <taxon>Actinomycetes</taxon>
        <taxon>Micrococcales</taxon>
        <taxon>Microbacteriaceae</taxon>
        <taxon>Homoserinimonas</taxon>
    </lineage>
</organism>